<dbReference type="InterPro" id="IPR028359">
    <property type="entry name" value="UDP_ManNAc/GlcNAc_DH"/>
</dbReference>
<dbReference type="Pfam" id="PF03720">
    <property type="entry name" value="UDPG_MGDP_dh_C"/>
    <property type="match status" value="1"/>
</dbReference>
<dbReference type="InterPro" id="IPR001732">
    <property type="entry name" value="UDP-Glc/GDP-Man_DH_N"/>
</dbReference>
<dbReference type="SMART" id="SM00984">
    <property type="entry name" value="UDPG_MGDP_dh_C"/>
    <property type="match status" value="1"/>
</dbReference>
<feature type="domain" description="UDP-glucose/GDP-mannose dehydrogenase C-terminal" evidence="4">
    <location>
        <begin position="311"/>
        <end position="404"/>
    </location>
</feature>
<dbReference type="GO" id="GO:0016616">
    <property type="term" value="F:oxidoreductase activity, acting on the CH-OH group of donors, NAD or NADP as acceptor"/>
    <property type="evidence" value="ECO:0007669"/>
    <property type="project" value="InterPro"/>
</dbReference>
<accession>A0A848E925</accession>
<keyword evidence="2" id="KW-0520">NAD</keyword>
<dbReference type="AlphaFoldDB" id="A0A848E925"/>
<dbReference type="InterPro" id="IPR008927">
    <property type="entry name" value="6-PGluconate_DH-like_C_sf"/>
</dbReference>
<evidence type="ECO:0000256" key="2">
    <source>
        <dbReference type="ARBA" id="ARBA00023027"/>
    </source>
</evidence>
<dbReference type="PIRSF" id="PIRSF000124">
    <property type="entry name" value="UDPglc_GDPman_dh"/>
    <property type="match status" value="1"/>
</dbReference>
<dbReference type="SUPFAM" id="SSF48179">
    <property type="entry name" value="6-phosphogluconate dehydrogenase C-terminal domain-like"/>
    <property type="match status" value="1"/>
</dbReference>
<evidence type="ECO:0000256" key="3">
    <source>
        <dbReference type="PIRNR" id="PIRNR000124"/>
    </source>
</evidence>
<evidence type="ECO:0000256" key="1">
    <source>
        <dbReference type="ARBA" id="ARBA00023002"/>
    </source>
</evidence>
<evidence type="ECO:0000313" key="5">
    <source>
        <dbReference type="EMBL" id="NMJ39725.1"/>
    </source>
</evidence>
<dbReference type="EMBL" id="JABBKX010000001">
    <property type="protein sequence ID" value="NMJ39725.1"/>
    <property type="molecule type" value="Genomic_DNA"/>
</dbReference>
<dbReference type="RefSeq" id="WP_170052048.1">
    <property type="nucleotide sequence ID" value="NZ_JABBKX010000001.1"/>
</dbReference>
<gene>
    <name evidence="5" type="ORF">GWK16_00615</name>
</gene>
<organism evidence="5 6">
    <name type="scientific">Neoroseomonas marina</name>
    <dbReference type="NCBI Taxonomy" id="1232220"/>
    <lineage>
        <taxon>Bacteria</taxon>
        <taxon>Pseudomonadati</taxon>
        <taxon>Pseudomonadota</taxon>
        <taxon>Alphaproteobacteria</taxon>
        <taxon>Acetobacterales</taxon>
        <taxon>Acetobacteraceae</taxon>
        <taxon>Neoroseomonas</taxon>
    </lineage>
</organism>
<dbReference type="PANTHER" id="PTHR43491">
    <property type="entry name" value="UDP-N-ACETYL-D-MANNOSAMINE DEHYDROGENASE"/>
    <property type="match status" value="1"/>
</dbReference>
<dbReference type="Pfam" id="PF00984">
    <property type="entry name" value="UDPG_MGDP_dh"/>
    <property type="match status" value="1"/>
</dbReference>
<dbReference type="PANTHER" id="PTHR43491:SF1">
    <property type="entry name" value="UDP-N-ACETYL-D-MANNOSAMINE DEHYDROGENASE"/>
    <property type="match status" value="1"/>
</dbReference>
<dbReference type="GO" id="GO:0000271">
    <property type="term" value="P:polysaccharide biosynthetic process"/>
    <property type="evidence" value="ECO:0007669"/>
    <property type="project" value="InterPro"/>
</dbReference>
<dbReference type="InterPro" id="IPR036220">
    <property type="entry name" value="UDP-Glc/GDP-Man_DH_C_sf"/>
</dbReference>
<name>A0A848E925_9PROT</name>
<dbReference type="GO" id="GO:0051287">
    <property type="term" value="F:NAD binding"/>
    <property type="evidence" value="ECO:0007669"/>
    <property type="project" value="InterPro"/>
</dbReference>
<keyword evidence="6" id="KW-1185">Reference proteome</keyword>
<dbReference type="InterPro" id="IPR036291">
    <property type="entry name" value="NAD(P)-bd_dom_sf"/>
</dbReference>
<dbReference type="PIRSF" id="PIRSF500136">
    <property type="entry name" value="UDP_ManNAc_DH"/>
    <property type="match status" value="1"/>
</dbReference>
<dbReference type="InterPro" id="IPR017476">
    <property type="entry name" value="UDP-Glc/GDP-Man"/>
</dbReference>
<evidence type="ECO:0000259" key="4">
    <source>
        <dbReference type="SMART" id="SM00984"/>
    </source>
</evidence>
<sequence length="413" mass="43402">MPDTGLLPEALFQPADAGGRVVVIGLGYVGRPLALEAAASGFEVTGFDLDPVAVAACGETIRATSRARDLPPASTWLICVPTPLDAEGRPDLSAVAAALETCRAHAPHGALVCLVSTCQPGATNGLCRRILERYGRQVGRDIFLAVSPERENPGDPMGGPRRIPRLLGAPDPVSLARARAFWERITDRVITVSAPEVAECAKLLENTYRLVNVALMDELHRAFAAFGVATREVVAAAATKPFGFQPFWPGLGAGGHCIPVDPAYLQMEARRAGAAASLLDAALAANRGRPARVLGAVAQAMDGRLAGRRIRVAGVTYKPGVADLRGAAPVALLQGLSACGVDVSWCDPLIREVPEDLARWPRAATFAEGVPEAIVLGTPHRDFDLARLAEAAPLVFDPFGVLPQDPGGRVRVV</sequence>
<dbReference type="NCBIfam" id="TIGR03026">
    <property type="entry name" value="NDP-sugDHase"/>
    <property type="match status" value="1"/>
</dbReference>
<comment type="caution">
    <text evidence="5">The sequence shown here is derived from an EMBL/GenBank/DDBJ whole genome shotgun (WGS) entry which is preliminary data.</text>
</comment>
<dbReference type="InterPro" id="IPR014027">
    <property type="entry name" value="UDP-Glc/GDP-Man_DH_C"/>
</dbReference>
<dbReference type="SUPFAM" id="SSF52413">
    <property type="entry name" value="UDP-glucose/GDP-mannose dehydrogenase C-terminal domain"/>
    <property type="match status" value="1"/>
</dbReference>
<evidence type="ECO:0000313" key="6">
    <source>
        <dbReference type="Proteomes" id="UP000548582"/>
    </source>
</evidence>
<dbReference type="Pfam" id="PF03721">
    <property type="entry name" value="UDPG_MGDP_dh_N"/>
    <property type="match status" value="1"/>
</dbReference>
<dbReference type="GO" id="GO:0016628">
    <property type="term" value="F:oxidoreductase activity, acting on the CH-CH group of donors, NAD or NADP as acceptor"/>
    <property type="evidence" value="ECO:0007669"/>
    <property type="project" value="InterPro"/>
</dbReference>
<comment type="similarity">
    <text evidence="3">Belongs to the UDP-glucose/GDP-mannose dehydrogenase family.</text>
</comment>
<protein>
    <submittedName>
        <fullName evidence="5">Nucleotide sugar dehydrogenase</fullName>
    </submittedName>
</protein>
<reference evidence="5 6" key="1">
    <citation type="submission" date="2020-03" db="EMBL/GenBank/DDBJ databases">
        <authorList>
            <person name="Sun Q."/>
        </authorList>
    </citation>
    <scope>NUCLEOTIDE SEQUENCE [LARGE SCALE GENOMIC DNA]</scope>
    <source>
        <strain evidence="5 6">JC162</strain>
    </source>
</reference>
<proteinExistence type="inferred from homology"/>
<dbReference type="SUPFAM" id="SSF51735">
    <property type="entry name" value="NAD(P)-binding Rossmann-fold domains"/>
    <property type="match status" value="1"/>
</dbReference>
<dbReference type="Gene3D" id="3.40.50.720">
    <property type="entry name" value="NAD(P)-binding Rossmann-like Domain"/>
    <property type="match status" value="3"/>
</dbReference>
<dbReference type="Proteomes" id="UP000548582">
    <property type="component" value="Unassembled WGS sequence"/>
</dbReference>
<dbReference type="InterPro" id="IPR014026">
    <property type="entry name" value="UDP-Glc/GDP-Man_DH_dimer"/>
</dbReference>
<keyword evidence="1" id="KW-0560">Oxidoreductase</keyword>